<name>A0A3B1A2R7_9ZZZZ</name>
<protein>
    <recommendedName>
        <fullName evidence="2">Transposase</fullName>
    </recommendedName>
</protein>
<evidence type="ECO:0000313" key="1">
    <source>
        <dbReference type="EMBL" id="VAW94423.1"/>
    </source>
</evidence>
<evidence type="ECO:0008006" key="2">
    <source>
        <dbReference type="Google" id="ProtNLM"/>
    </source>
</evidence>
<proteinExistence type="predicted"/>
<dbReference type="EMBL" id="UOFT01000038">
    <property type="protein sequence ID" value="VAW94423.1"/>
    <property type="molecule type" value="Genomic_DNA"/>
</dbReference>
<sequence>MVEHPAEYRWSSYRVNGQDEKSNVITPHACYLGLHQDSEERKKCYRHFFEHQLDASDIHAIREAAQFSMPLGNDRFKQQIETALERSIGFMKRGRPTIQEDIAVYFY</sequence>
<gene>
    <name evidence="1" type="ORF">MNBD_GAMMA23-2552</name>
</gene>
<reference evidence="1" key="1">
    <citation type="submission" date="2018-06" db="EMBL/GenBank/DDBJ databases">
        <authorList>
            <person name="Zhirakovskaya E."/>
        </authorList>
    </citation>
    <scope>NUCLEOTIDE SEQUENCE</scope>
</reference>
<organism evidence="1">
    <name type="scientific">hydrothermal vent metagenome</name>
    <dbReference type="NCBI Taxonomy" id="652676"/>
    <lineage>
        <taxon>unclassified sequences</taxon>
        <taxon>metagenomes</taxon>
        <taxon>ecological metagenomes</taxon>
    </lineage>
</organism>
<accession>A0A3B1A2R7</accession>
<dbReference type="AlphaFoldDB" id="A0A3B1A2R7"/>